<gene>
    <name evidence="2" type="ORF">NCTC10327_00835</name>
</gene>
<evidence type="ECO:0000256" key="1">
    <source>
        <dbReference type="SAM" id="MobiDB-lite"/>
    </source>
</evidence>
<comment type="caution">
    <text evidence="2">The sequence shown here is derived from an EMBL/GenBank/DDBJ whole genome shotgun (WGS) entry which is preliminary data.</text>
</comment>
<protein>
    <submittedName>
        <fullName evidence="2">Uncharacterized protein</fullName>
    </submittedName>
</protein>
<name>A0A7Z9C8A9_9ACTO</name>
<accession>A0A7Z9C8A9</accession>
<evidence type="ECO:0000313" key="3">
    <source>
        <dbReference type="Proteomes" id="UP000269974"/>
    </source>
</evidence>
<proteinExistence type="predicted"/>
<sequence length="74" mass="7769">MGVKIEAPIPGYSGTTQFGTTVAAFVDGVATVAELAPGVREYLERAGYVVTDAKPEAKRATRTSKPATKQDTKP</sequence>
<dbReference type="AlphaFoldDB" id="A0A7Z9C8A9"/>
<dbReference type="RefSeq" id="WP_185933904.1">
    <property type="nucleotide sequence ID" value="NZ_UYIO01000001.1"/>
</dbReference>
<feature type="region of interest" description="Disordered" evidence="1">
    <location>
        <begin position="53"/>
        <end position="74"/>
    </location>
</feature>
<organism evidence="2 3">
    <name type="scientific">Actinobaculum suis</name>
    <dbReference type="NCBI Taxonomy" id="1657"/>
    <lineage>
        <taxon>Bacteria</taxon>
        <taxon>Bacillati</taxon>
        <taxon>Actinomycetota</taxon>
        <taxon>Actinomycetes</taxon>
        <taxon>Actinomycetales</taxon>
        <taxon>Actinomycetaceae</taxon>
        <taxon>Actinobaculum</taxon>
    </lineage>
</organism>
<dbReference type="Proteomes" id="UP000269974">
    <property type="component" value="Unassembled WGS sequence"/>
</dbReference>
<evidence type="ECO:0000313" key="2">
    <source>
        <dbReference type="EMBL" id="VDG76169.1"/>
    </source>
</evidence>
<reference evidence="2 3" key="1">
    <citation type="submission" date="2018-11" db="EMBL/GenBank/DDBJ databases">
        <authorList>
            <consortium name="Pathogen Informatics"/>
        </authorList>
    </citation>
    <scope>NUCLEOTIDE SEQUENCE [LARGE SCALE GENOMIC DNA]</scope>
    <source>
        <strain evidence="2 3">NCTC10327</strain>
    </source>
</reference>
<dbReference type="EMBL" id="UYIO01000001">
    <property type="protein sequence ID" value="VDG76169.1"/>
    <property type="molecule type" value="Genomic_DNA"/>
</dbReference>